<sequence>MAEHRRDPAKVQLDQLRIIFGDSFNKSVCLDLESYLARYLHGNGQHEVTNDIRQLTSHDYHERESYERLFEKVFAELGGHGLINRSIRDIENLPLFKFSPFKTLSNDQETAVTEIVEGLLVDIEAGRSSSIVVEGAPGTGKTTVAIFLLKLLRDIGNDTRMPTADGLFDATDSGLAFAAYGSELRNRRLGMVIPQLSLRAMVSSAFEKTDGLSREMVLSPFEVGEDAEPYDVLVIDEAHRLMQRTGLFNSAQYDRFDAISNTLLDDNASHRSNALDWIQARSKHQVWILDINQIIRPSDVPASVQRTIIDSARDQGRYYQLNTQMRVRAGFDYPRYIRQVLSDEPPSSIPQIAPYDLRMYDDFGAMVDKIREREAEYGLARLVAGYAWPWRSWRDKDAFDIEIDGRSLRWNTEMRWVESPTSVDEVGSIHTVQGIDLNFAGVIIGPDLRFDREQRRLVLDRENYHDRKGKANARNLGVVYSDDDILSFVRNIYTILLTRGIRGTYVYVCDPAFRERLRPYFMPTGNDHINPAWTASLAKAERANSKLYELVRTLANDMSEHFPPPAVGPRRLYGISCLLTWSTHRVVVVNDDIDAPARKRLANAGWNVTGSDPDEVKKALAATKK</sequence>
<name>A0ABS1LKX1_9MICO</name>
<keyword evidence="3" id="KW-1185">Reference proteome</keyword>
<evidence type="ECO:0000313" key="2">
    <source>
        <dbReference type="EMBL" id="MBL0886905.1"/>
    </source>
</evidence>
<dbReference type="InterPro" id="IPR027417">
    <property type="entry name" value="P-loop_NTPase"/>
</dbReference>
<dbReference type="SMART" id="SM00382">
    <property type="entry name" value="AAA"/>
    <property type="match status" value="1"/>
</dbReference>
<dbReference type="Pfam" id="PF09848">
    <property type="entry name" value="SLFN-g3_helicase"/>
    <property type="match status" value="1"/>
</dbReference>
<dbReference type="InterPro" id="IPR018647">
    <property type="entry name" value="SLFN_3-like_DNA/RNA_helicase"/>
</dbReference>
<gene>
    <name evidence="2" type="ORF">HGK34_11550</name>
</gene>
<evidence type="ECO:0000259" key="1">
    <source>
        <dbReference type="SMART" id="SM00382"/>
    </source>
</evidence>
<accession>A0ABS1LKX1</accession>
<dbReference type="EMBL" id="JABBYC010000018">
    <property type="protein sequence ID" value="MBL0886905.1"/>
    <property type="molecule type" value="Genomic_DNA"/>
</dbReference>
<dbReference type="Gene3D" id="3.40.50.300">
    <property type="entry name" value="P-loop containing nucleotide triphosphate hydrolases"/>
    <property type="match status" value="1"/>
</dbReference>
<reference evidence="2 3" key="1">
    <citation type="journal article" date="2021" name="Arch. Microbiol.">
        <title>Myceligenerans indicum sp. nov., an actinobacterium isolated from mangrove sediment of Sundarbans, India.</title>
        <authorList>
            <person name="Asha K."/>
            <person name="Bhadury P."/>
        </authorList>
    </citation>
    <scope>NUCLEOTIDE SEQUENCE [LARGE SCALE GENOMIC DNA]</scope>
    <source>
        <strain evidence="2 3">I2</strain>
    </source>
</reference>
<dbReference type="Proteomes" id="UP000675409">
    <property type="component" value="Unassembled WGS sequence"/>
</dbReference>
<comment type="caution">
    <text evidence="2">The sequence shown here is derived from an EMBL/GenBank/DDBJ whole genome shotgun (WGS) entry which is preliminary data.</text>
</comment>
<organism evidence="2 3">
    <name type="scientific">Myceligenerans indicum</name>
    <dbReference type="NCBI Taxonomy" id="2593663"/>
    <lineage>
        <taxon>Bacteria</taxon>
        <taxon>Bacillati</taxon>
        <taxon>Actinomycetota</taxon>
        <taxon>Actinomycetes</taxon>
        <taxon>Micrococcales</taxon>
        <taxon>Promicromonosporaceae</taxon>
        <taxon>Myceligenerans</taxon>
    </lineage>
</organism>
<evidence type="ECO:0000313" key="3">
    <source>
        <dbReference type="Proteomes" id="UP000675409"/>
    </source>
</evidence>
<dbReference type="InterPro" id="IPR003593">
    <property type="entry name" value="AAA+_ATPase"/>
</dbReference>
<dbReference type="SUPFAM" id="SSF52540">
    <property type="entry name" value="P-loop containing nucleoside triphosphate hydrolases"/>
    <property type="match status" value="1"/>
</dbReference>
<proteinExistence type="predicted"/>
<feature type="domain" description="AAA+ ATPase" evidence="1">
    <location>
        <begin position="127"/>
        <end position="341"/>
    </location>
</feature>
<protein>
    <submittedName>
        <fullName evidence="2">DUF2075 domain-containing protein</fullName>
    </submittedName>
</protein>